<proteinExistence type="predicted"/>
<dbReference type="Gene3D" id="3.40.50.1820">
    <property type="entry name" value="alpha/beta hydrolase"/>
    <property type="match status" value="1"/>
</dbReference>
<dbReference type="OrthoDB" id="63519at2"/>
<reference evidence="2 3" key="1">
    <citation type="submission" date="2019-05" db="EMBL/GenBank/DDBJ databases">
        <authorList>
            <person name="Narsing Rao M.P."/>
            <person name="Li W.J."/>
        </authorList>
    </citation>
    <scope>NUCLEOTIDE SEQUENCE [LARGE SCALE GENOMIC DNA]</scope>
    <source>
        <strain evidence="2 3">SYSU_K30003</strain>
    </source>
</reference>
<gene>
    <name evidence="2" type="ORF">FE782_31880</name>
</gene>
<dbReference type="EMBL" id="VCIW01000046">
    <property type="protein sequence ID" value="TLS48223.1"/>
    <property type="molecule type" value="Genomic_DNA"/>
</dbReference>
<comment type="caution">
    <text evidence="2">The sequence shown here is derived from an EMBL/GenBank/DDBJ whole genome shotgun (WGS) entry which is preliminary data.</text>
</comment>
<sequence>MNKAISKDGTAIAFDRIGEGPALILVDGALCYRASGPNGPLAEMLKDRFAVYTYDRRGRGDSDERKPYSIEREVEDLEALVNAAGGSAFLYGISSGAALVIEAARRLPSIRKVALYEAPYIVDGSRIPVKGDYAARLEAHVSADRRAAAVKLFMKEGVGLPAFVVATMPLMPAWRKLKAVAHTLPYDTALTVACQRGDPLPAEPFASVTIPALVGVGGKSPAWMRAGMKALADALPNAKLHMLDGQTHIVQPGALAPVLAEFFYNEERG</sequence>
<dbReference type="RefSeq" id="WP_138198401.1">
    <property type="nucleotide sequence ID" value="NZ_VCIW01000046.1"/>
</dbReference>
<dbReference type="PANTHER" id="PTHR43433">
    <property type="entry name" value="HYDROLASE, ALPHA/BETA FOLD FAMILY PROTEIN"/>
    <property type="match status" value="1"/>
</dbReference>
<accession>A0A5R9G633</accession>
<dbReference type="InterPro" id="IPR050471">
    <property type="entry name" value="AB_hydrolase"/>
</dbReference>
<dbReference type="Proteomes" id="UP000309676">
    <property type="component" value="Unassembled WGS sequence"/>
</dbReference>
<evidence type="ECO:0000313" key="3">
    <source>
        <dbReference type="Proteomes" id="UP000309676"/>
    </source>
</evidence>
<dbReference type="Pfam" id="PF12697">
    <property type="entry name" value="Abhydrolase_6"/>
    <property type="match status" value="1"/>
</dbReference>
<dbReference type="InterPro" id="IPR029058">
    <property type="entry name" value="AB_hydrolase_fold"/>
</dbReference>
<name>A0A5R9G633_9BACL</name>
<dbReference type="GO" id="GO:0016787">
    <property type="term" value="F:hydrolase activity"/>
    <property type="evidence" value="ECO:0007669"/>
    <property type="project" value="UniProtKB-KW"/>
</dbReference>
<feature type="domain" description="AB hydrolase-1" evidence="1">
    <location>
        <begin position="38"/>
        <end position="250"/>
    </location>
</feature>
<dbReference type="SUPFAM" id="SSF53474">
    <property type="entry name" value="alpha/beta-Hydrolases"/>
    <property type="match status" value="1"/>
</dbReference>
<dbReference type="AlphaFoldDB" id="A0A5R9G633"/>
<dbReference type="PANTHER" id="PTHR43433:SF5">
    <property type="entry name" value="AB HYDROLASE-1 DOMAIN-CONTAINING PROTEIN"/>
    <property type="match status" value="1"/>
</dbReference>
<organism evidence="2 3">
    <name type="scientific">Paenibacillus antri</name>
    <dbReference type="NCBI Taxonomy" id="2582848"/>
    <lineage>
        <taxon>Bacteria</taxon>
        <taxon>Bacillati</taxon>
        <taxon>Bacillota</taxon>
        <taxon>Bacilli</taxon>
        <taxon>Bacillales</taxon>
        <taxon>Paenibacillaceae</taxon>
        <taxon>Paenibacillus</taxon>
    </lineage>
</organism>
<keyword evidence="3" id="KW-1185">Reference proteome</keyword>
<evidence type="ECO:0000259" key="1">
    <source>
        <dbReference type="Pfam" id="PF12697"/>
    </source>
</evidence>
<keyword evidence="2" id="KW-0378">Hydrolase</keyword>
<evidence type="ECO:0000313" key="2">
    <source>
        <dbReference type="EMBL" id="TLS48223.1"/>
    </source>
</evidence>
<protein>
    <submittedName>
        <fullName evidence="2">Alpha/beta hydrolase</fullName>
    </submittedName>
</protein>
<dbReference type="InterPro" id="IPR000073">
    <property type="entry name" value="AB_hydrolase_1"/>
</dbReference>